<proteinExistence type="predicted"/>
<reference evidence="4" key="1">
    <citation type="submission" date="2021-06" db="EMBL/GenBank/DDBJ databases">
        <authorList>
            <person name="Kallberg Y."/>
            <person name="Tangrot J."/>
            <person name="Rosling A."/>
        </authorList>
    </citation>
    <scope>NUCLEOTIDE SEQUENCE</scope>
    <source>
        <strain evidence="4">IA702</strain>
    </source>
</reference>
<dbReference type="InterPro" id="IPR015915">
    <property type="entry name" value="Kelch-typ_b-propeller"/>
</dbReference>
<sequence>MTTLSTIPLFKLSIDTIYCIFDHLTSDEQLKFALSCSCIYRVFRIYYLGFYSPKWEEVQWTNDLNKKNKSVEETISTATTADITITTPSPSYSSPQPPHSPPPHIYRNAVLLNDKLYLPFLSPGSPYCYVLSLSGSPSQWTPCSLSIHPDSDLLYTPLLNTAATAANKKIYTFGGETYSGDVCNILYEIDVEKMEIKVVEGEGIIPGRRCMHTIQAVAEKWLAVFGGRRIAYENNDDCVLDNDNDNDNDPIYYDTKDFYLFYIPYSTWIFPTTLYSAPYPRSYHACAVIDSAMYIYGGQQLTFSTESRRVGNDQIQLDASFSKVENAAYSNRCLRNNVHDDEDLWCFRIPDFWPDSSSSSSSSVLHSGITNDATTITRASSTVFSNSTSEQRSRSPNTIARSSVPLVSYWEKHILPRANGFHFTHIGRRREWIMTKGKAVGRCCGAAMVGMTRRLILFGGWDKDRWDLEVNTFTTRRKRLDGSINQPASASRLDGSNLINKSSAENTGLSNYTDNTVISFGIQSSEPPQPPQPPRQYPRTDQSHSPLPLFDDRLSISDLSSAKRTCDTTKPWEFLKIYLFERNYWIHLHVKGLPEMECVAFISDNLALSNNLFVVGRTRDASNRITMGWIKDE</sequence>
<feature type="compositionally biased region" description="Pro residues" evidence="3">
    <location>
        <begin position="527"/>
        <end position="536"/>
    </location>
</feature>
<dbReference type="PANTHER" id="PTHR46093">
    <property type="entry name" value="ACYL-COA-BINDING DOMAIN-CONTAINING PROTEIN 5"/>
    <property type="match status" value="1"/>
</dbReference>
<comment type="caution">
    <text evidence="4">The sequence shown here is derived from an EMBL/GenBank/DDBJ whole genome shotgun (WGS) entry which is preliminary data.</text>
</comment>
<dbReference type="EMBL" id="CAJVPJ010000040">
    <property type="protein sequence ID" value="CAG8463844.1"/>
    <property type="molecule type" value="Genomic_DNA"/>
</dbReference>
<dbReference type="Proteomes" id="UP000789572">
    <property type="component" value="Unassembled WGS sequence"/>
</dbReference>
<dbReference type="Pfam" id="PF24681">
    <property type="entry name" value="Kelch_KLHDC2_KLHL20_DRC7"/>
    <property type="match status" value="1"/>
</dbReference>
<evidence type="ECO:0000256" key="2">
    <source>
        <dbReference type="ARBA" id="ARBA00022737"/>
    </source>
</evidence>
<evidence type="ECO:0000313" key="4">
    <source>
        <dbReference type="EMBL" id="CAG8463844.1"/>
    </source>
</evidence>
<dbReference type="OrthoDB" id="10250130at2759"/>
<protein>
    <submittedName>
        <fullName evidence="4">2823_t:CDS:1</fullName>
    </submittedName>
</protein>
<accession>A0A9N8VRF5</accession>
<dbReference type="AlphaFoldDB" id="A0A9N8VRF5"/>
<name>A0A9N8VRF5_9GLOM</name>
<dbReference type="PANTHER" id="PTHR46093:SF18">
    <property type="entry name" value="FIBRONECTIN TYPE-III DOMAIN-CONTAINING PROTEIN"/>
    <property type="match status" value="1"/>
</dbReference>
<evidence type="ECO:0000256" key="3">
    <source>
        <dbReference type="SAM" id="MobiDB-lite"/>
    </source>
</evidence>
<dbReference type="Gene3D" id="2.120.10.80">
    <property type="entry name" value="Kelch-type beta propeller"/>
    <property type="match status" value="1"/>
</dbReference>
<gene>
    <name evidence="4" type="ORF">POCULU_LOCUS699</name>
</gene>
<keyword evidence="5" id="KW-1185">Reference proteome</keyword>
<dbReference type="SUPFAM" id="SSF117281">
    <property type="entry name" value="Kelch motif"/>
    <property type="match status" value="1"/>
</dbReference>
<evidence type="ECO:0000256" key="1">
    <source>
        <dbReference type="ARBA" id="ARBA00022441"/>
    </source>
</evidence>
<feature type="region of interest" description="Disordered" evidence="3">
    <location>
        <begin position="520"/>
        <end position="544"/>
    </location>
</feature>
<organism evidence="4 5">
    <name type="scientific">Paraglomus occultum</name>
    <dbReference type="NCBI Taxonomy" id="144539"/>
    <lineage>
        <taxon>Eukaryota</taxon>
        <taxon>Fungi</taxon>
        <taxon>Fungi incertae sedis</taxon>
        <taxon>Mucoromycota</taxon>
        <taxon>Glomeromycotina</taxon>
        <taxon>Glomeromycetes</taxon>
        <taxon>Paraglomerales</taxon>
        <taxon>Paraglomeraceae</taxon>
        <taxon>Paraglomus</taxon>
    </lineage>
</organism>
<keyword evidence="2" id="KW-0677">Repeat</keyword>
<keyword evidence="1" id="KW-0880">Kelch repeat</keyword>
<evidence type="ECO:0000313" key="5">
    <source>
        <dbReference type="Proteomes" id="UP000789572"/>
    </source>
</evidence>